<keyword evidence="1" id="KW-0812">Transmembrane</keyword>
<reference evidence="2 3" key="1">
    <citation type="journal article" date="2009" name="Stand. Genomic Sci.">
        <title>Complete genome sequence of Methanocorpusculum labreanum type strain Z.</title>
        <authorList>
            <person name="Anderson I.J."/>
            <person name="Sieprawska-Lupa M."/>
            <person name="Goltsman E."/>
            <person name="Lapidus A."/>
            <person name="Copeland A."/>
            <person name="Glavina Del Rio T."/>
            <person name="Tice H."/>
            <person name="Dalin E."/>
            <person name="Barry K."/>
            <person name="Pitluck S."/>
            <person name="Hauser L."/>
            <person name="Land M."/>
            <person name="Lucas S."/>
            <person name="Richardson P."/>
            <person name="Whitman W.B."/>
            <person name="Kyrpides N.C."/>
        </authorList>
    </citation>
    <scope>NUCLEOTIDE SEQUENCE [LARGE SCALE GENOMIC DNA]</scope>
    <source>
        <strain evidence="3">ATCC 43576 / DSM 4855 / Z</strain>
    </source>
</reference>
<keyword evidence="1" id="KW-0472">Membrane</keyword>
<keyword evidence="1" id="KW-1133">Transmembrane helix</keyword>
<dbReference type="OrthoDB" id="106964at2157"/>
<name>A2SQD2_METLZ</name>
<dbReference type="Proteomes" id="UP000000365">
    <property type="component" value="Chromosome"/>
</dbReference>
<dbReference type="EMBL" id="CP000559">
    <property type="protein sequence ID" value="ABN06538.1"/>
    <property type="molecule type" value="Genomic_DNA"/>
</dbReference>
<proteinExistence type="predicted"/>
<sequence length="183" mass="20570">MARRLSEKSDDGVSPAIAILLIIALTVILCAILMVYCMSLVNIQWEQPLNRSPPEILTIISVDHYDDKGKLTYESIVTLRNIGTQPLKNSDYRAEVFINGKKEMVVIKTLQAHDFISTNHFGIQLLYGIGPIGYEWEPGKIGVFDLNDRLLHPGDILQIDIIDNNTSSISYSQVISRSIFHVE</sequence>
<dbReference type="RefSeq" id="WP_011832739.1">
    <property type="nucleotide sequence ID" value="NC_008942.1"/>
</dbReference>
<organism evidence="2 3">
    <name type="scientific">Methanocorpusculum labreanum (strain ATCC 43576 / DSM 4855 / Z)</name>
    <dbReference type="NCBI Taxonomy" id="410358"/>
    <lineage>
        <taxon>Archaea</taxon>
        <taxon>Methanobacteriati</taxon>
        <taxon>Methanobacteriota</taxon>
        <taxon>Stenosarchaea group</taxon>
        <taxon>Methanomicrobia</taxon>
        <taxon>Methanomicrobiales</taxon>
        <taxon>Methanocorpusculaceae</taxon>
        <taxon>Methanocorpusculum</taxon>
    </lineage>
</organism>
<dbReference type="GeneID" id="4794917"/>
<feature type="transmembrane region" description="Helical" evidence="1">
    <location>
        <begin position="12"/>
        <end position="36"/>
    </location>
</feature>
<dbReference type="STRING" id="410358.Mlab_0362"/>
<evidence type="ECO:0000256" key="1">
    <source>
        <dbReference type="SAM" id="Phobius"/>
    </source>
</evidence>
<keyword evidence="3" id="KW-1185">Reference proteome</keyword>
<gene>
    <name evidence="2" type="ordered locus">Mlab_0362</name>
</gene>
<dbReference type="eggNOG" id="arCOG05300">
    <property type="taxonomic scope" value="Archaea"/>
</dbReference>
<dbReference type="AlphaFoldDB" id="A2SQD2"/>
<evidence type="ECO:0000313" key="2">
    <source>
        <dbReference type="EMBL" id="ABN06538.1"/>
    </source>
</evidence>
<protein>
    <submittedName>
        <fullName evidence="2">Uncharacterized protein</fullName>
    </submittedName>
</protein>
<accession>A2SQD2</accession>
<dbReference type="KEGG" id="mla:Mlab_0362"/>
<dbReference type="HOGENOM" id="CLU_117035_0_0_2"/>
<evidence type="ECO:0000313" key="3">
    <source>
        <dbReference type="Proteomes" id="UP000000365"/>
    </source>
</evidence>